<dbReference type="EMBL" id="LAZR01038250">
    <property type="protein sequence ID" value="KKL20052.1"/>
    <property type="molecule type" value="Genomic_DNA"/>
</dbReference>
<dbReference type="GO" id="GO:0016020">
    <property type="term" value="C:membrane"/>
    <property type="evidence" value="ECO:0007669"/>
    <property type="project" value="UniProtKB-SubCell"/>
</dbReference>
<evidence type="ECO:0000256" key="6">
    <source>
        <dbReference type="SAM" id="Phobius"/>
    </source>
</evidence>
<evidence type="ECO:0000256" key="3">
    <source>
        <dbReference type="ARBA" id="ARBA00022748"/>
    </source>
</evidence>
<dbReference type="InterPro" id="IPR007816">
    <property type="entry name" value="ResB-like_domain"/>
</dbReference>
<keyword evidence="3" id="KW-0201">Cytochrome c-type biogenesis</keyword>
<reference evidence="8" key="1">
    <citation type="journal article" date="2015" name="Nature">
        <title>Complex archaea that bridge the gap between prokaryotes and eukaryotes.</title>
        <authorList>
            <person name="Spang A."/>
            <person name="Saw J.H."/>
            <person name="Jorgensen S.L."/>
            <person name="Zaremba-Niedzwiedzka K."/>
            <person name="Martijn J."/>
            <person name="Lind A.E."/>
            <person name="van Eijk R."/>
            <person name="Schleper C."/>
            <person name="Guy L."/>
            <person name="Ettema T.J."/>
        </authorList>
    </citation>
    <scope>NUCLEOTIDE SEQUENCE</scope>
</reference>
<feature type="domain" description="ResB-like" evidence="7">
    <location>
        <begin position="49"/>
        <end position="142"/>
    </location>
</feature>
<comment type="caution">
    <text evidence="8">The sequence shown here is derived from an EMBL/GenBank/DDBJ whole genome shotgun (WGS) entry which is preliminary data.</text>
</comment>
<evidence type="ECO:0000256" key="2">
    <source>
        <dbReference type="ARBA" id="ARBA00022692"/>
    </source>
</evidence>
<keyword evidence="4 6" id="KW-1133">Transmembrane helix</keyword>
<dbReference type="GO" id="GO:0017004">
    <property type="term" value="P:cytochrome complex assembly"/>
    <property type="evidence" value="ECO:0007669"/>
    <property type="project" value="UniProtKB-KW"/>
</dbReference>
<feature type="transmembrane region" description="Helical" evidence="6">
    <location>
        <begin position="12"/>
        <end position="34"/>
    </location>
</feature>
<protein>
    <recommendedName>
        <fullName evidence="7">ResB-like domain-containing protein</fullName>
    </recommendedName>
</protein>
<keyword evidence="5 6" id="KW-0472">Membrane</keyword>
<evidence type="ECO:0000256" key="5">
    <source>
        <dbReference type="ARBA" id="ARBA00023136"/>
    </source>
</evidence>
<sequence length="186" mass="20574">RSAPASATWWLWASVIVLALLALNTFFCSVDALIRKRHGRHWLLVASPQVIHIGFMLMLLAHLIDASGGFRANVMARQGQQFTLPGGGGMRIERIYNELSPEGMPLDYFAQAKFFARDGKLAKEHRIAPNKPAFFKGMGFYVKHIHGDAAHIEVTRVPGAPWALAGGVLFTIGTVALMGLKIRRER</sequence>
<evidence type="ECO:0000256" key="4">
    <source>
        <dbReference type="ARBA" id="ARBA00022989"/>
    </source>
</evidence>
<organism evidence="8">
    <name type="scientific">marine sediment metagenome</name>
    <dbReference type="NCBI Taxonomy" id="412755"/>
    <lineage>
        <taxon>unclassified sequences</taxon>
        <taxon>metagenomes</taxon>
        <taxon>ecological metagenomes</taxon>
    </lineage>
</organism>
<evidence type="ECO:0000259" key="7">
    <source>
        <dbReference type="Pfam" id="PF05140"/>
    </source>
</evidence>
<evidence type="ECO:0000256" key="1">
    <source>
        <dbReference type="ARBA" id="ARBA00004141"/>
    </source>
</evidence>
<dbReference type="AlphaFoldDB" id="A0A0F9C1E0"/>
<comment type="subcellular location">
    <subcellularLocation>
        <location evidence="1">Membrane</location>
        <topology evidence="1">Multi-pass membrane protein</topology>
    </subcellularLocation>
</comment>
<proteinExistence type="predicted"/>
<dbReference type="Pfam" id="PF05140">
    <property type="entry name" value="ResB"/>
    <property type="match status" value="1"/>
</dbReference>
<gene>
    <name evidence="8" type="ORF">LCGC14_2459300</name>
</gene>
<evidence type="ECO:0000313" key="8">
    <source>
        <dbReference type="EMBL" id="KKL20052.1"/>
    </source>
</evidence>
<feature type="transmembrane region" description="Helical" evidence="6">
    <location>
        <begin position="162"/>
        <end position="180"/>
    </location>
</feature>
<accession>A0A0F9C1E0</accession>
<keyword evidence="2 6" id="KW-0812">Transmembrane</keyword>
<name>A0A0F9C1E0_9ZZZZ</name>
<feature type="non-terminal residue" evidence="8">
    <location>
        <position position="1"/>
    </location>
</feature>
<feature type="transmembrane region" description="Helical" evidence="6">
    <location>
        <begin position="41"/>
        <end position="64"/>
    </location>
</feature>